<evidence type="ECO:0000313" key="5">
    <source>
        <dbReference type="Proteomes" id="UP001149822"/>
    </source>
</evidence>
<comment type="caution">
    <text evidence="4">The sequence shown here is derived from an EMBL/GenBank/DDBJ whole genome shotgun (WGS) entry which is preliminary data.</text>
</comment>
<protein>
    <submittedName>
        <fullName evidence="4">AAA family ATPase</fullName>
    </submittedName>
</protein>
<dbReference type="InterPro" id="IPR038734">
    <property type="entry name" value="YhaN_AAA"/>
</dbReference>
<evidence type="ECO:0000256" key="2">
    <source>
        <dbReference type="SAM" id="MobiDB-lite"/>
    </source>
</evidence>
<sequence>MRIRALELTNIRRFAGQTARIEGIGDGITVLCEPNEFGKSTFLDALHALFFERHRGTRAPVKALQPHAGGAPEVALDIELPQGHYRIEKRWLSRSRARVYENGSLLAQDDEAEAWIDSLTGRGLSGPSGLLWVRQGLLGMEPEGSSASDKSDRERALGARRDLLSSVAGEIALMTGGRRLDAVMARVDEALGRLATATGRAKAGGAWAQAEAEAETLRQEDTGLAGKAARLSADLARRSQAQRQLRELDDQGAEQQRQDALRAAQKAQADAEAQAGRLEEARRALALARVTADNTRVRIEQLENLTERVTGAKEALGAARDEAARQEERATGQAATDSAAAAALSDARDCTGMIRDRLAIAQRARLAQAAQERARQLGRTLAEAERLRAILEADRAQRGLLVVTPQALAAAEEARDAHDRLASRLAAQSVSVTLHYTGAVRVREAQ</sequence>
<accession>A0ABT4J7P5</accession>
<reference evidence="4" key="1">
    <citation type="submission" date="2022-12" db="EMBL/GenBank/DDBJ databases">
        <title>Paracoccus sp. EF6 isolated from a lake water.</title>
        <authorList>
            <person name="Liu H."/>
        </authorList>
    </citation>
    <scope>NUCLEOTIDE SEQUENCE</scope>
    <source>
        <strain evidence="4">EF6</strain>
    </source>
</reference>
<name>A0ABT4J7P5_9RHOB</name>
<dbReference type="SUPFAM" id="SSF52540">
    <property type="entry name" value="P-loop containing nucleoside triphosphate hydrolases"/>
    <property type="match status" value="1"/>
</dbReference>
<dbReference type="Proteomes" id="UP001149822">
    <property type="component" value="Unassembled WGS sequence"/>
</dbReference>
<proteinExistence type="predicted"/>
<organism evidence="4 5">
    <name type="scientific">Paracoccus benzoatiresistens</name>
    <dbReference type="NCBI Taxonomy" id="2997341"/>
    <lineage>
        <taxon>Bacteria</taxon>
        <taxon>Pseudomonadati</taxon>
        <taxon>Pseudomonadota</taxon>
        <taxon>Alphaproteobacteria</taxon>
        <taxon>Rhodobacterales</taxon>
        <taxon>Paracoccaceae</taxon>
        <taxon>Paracoccus</taxon>
    </lineage>
</organism>
<evidence type="ECO:0000256" key="1">
    <source>
        <dbReference type="SAM" id="Coils"/>
    </source>
</evidence>
<keyword evidence="1" id="KW-0175">Coiled coil</keyword>
<evidence type="ECO:0000313" key="4">
    <source>
        <dbReference type="EMBL" id="MCZ0962471.1"/>
    </source>
</evidence>
<feature type="compositionally biased region" description="Low complexity" evidence="2">
    <location>
        <begin position="261"/>
        <end position="275"/>
    </location>
</feature>
<feature type="region of interest" description="Disordered" evidence="2">
    <location>
        <begin position="238"/>
        <end position="275"/>
    </location>
</feature>
<dbReference type="Gene3D" id="3.40.50.300">
    <property type="entry name" value="P-loop containing nucleotide triphosphate hydrolases"/>
    <property type="match status" value="1"/>
</dbReference>
<dbReference type="InterPro" id="IPR027417">
    <property type="entry name" value="P-loop_NTPase"/>
</dbReference>
<feature type="domain" description="YhaN AAA" evidence="3">
    <location>
        <begin position="1"/>
        <end position="53"/>
    </location>
</feature>
<evidence type="ECO:0000259" key="3">
    <source>
        <dbReference type="Pfam" id="PF13514"/>
    </source>
</evidence>
<dbReference type="RefSeq" id="WP_268942496.1">
    <property type="nucleotide sequence ID" value="NZ_JAPTYD010000017.1"/>
</dbReference>
<gene>
    <name evidence="4" type="ORF">OU682_12660</name>
</gene>
<keyword evidence="5" id="KW-1185">Reference proteome</keyword>
<dbReference type="Pfam" id="PF13514">
    <property type="entry name" value="AAA_27"/>
    <property type="match status" value="1"/>
</dbReference>
<feature type="coiled-coil region" evidence="1">
    <location>
        <begin position="367"/>
        <end position="394"/>
    </location>
</feature>
<dbReference type="EMBL" id="JAPTYD010000017">
    <property type="protein sequence ID" value="MCZ0962471.1"/>
    <property type="molecule type" value="Genomic_DNA"/>
</dbReference>